<dbReference type="Pfam" id="PF00501">
    <property type="entry name" value="AMP-binding"/>
    <property type="match status" value="1"/>
</dbReference>
<keyword evidence="3" id="KW-1133">Transmembrane helix</keyword>
<keyword evidence="3" id="KW-0472">Membrane</keyword>
<keyword evidence="3" id="KW-0812">Transmembrane</keyword>
<evidence type="ECO:0000313" key="7">
    <source>
        <dbReference type="Proteomes" id="UP000297245"/>
    </source>
</evidence>
<evidence type="ECO:0000256" key="1">
    <source>
        <dbReference type="ARBA" id="ARBA00022450"/>
    </source>
</evidence>
<dbReference type="Gene3D" id="3.40.50.12780">
    <property type="entry name" value="N-terminal domain of ligase-like"/>
    <property type="match status" value="1"/>
</dbReference>
<keyword evidence="1" id="KW-0596">Phosphopantetheine</keyword>
<protein>
    <submittedName>
        <fullName evidence="6">Acetyl-CoA synthetase-like protein</fullName>
    </submittedName>
</protein>
<dbReference type="InterPro" id="IPR036291">
    <property type="entry name" value="NAD(P)-bd_dom_sf"/>
</dbReference>
<name>A0A4S8LX16_DENBC</name>
<dbReference type="InterPro" id="IPR042099">
    <property type="entry name" value="ANL_N_sf"/>
</dbReference>
<dbReference type="SUPFAM" id="SSF51735">
    <property type="entry name" value="NAD(P)-binding Rossmann-fold domains"/>
    <property type="match status" value="1"/>
</dbReference>
<dbReference type="PANTHER" id="PTHR43439:SF2">
    <property type="entry name" value="ENZYME, PUTATIVE (JCVI)-RELATED"/>
    <property type="match status" value="1"/>
</dbReference>
<evidence type="ECO:0000313" key="6">
    <source>
        <dbReference type="EMBL" id="THU93668.1"/>
    </source>
</evidence>
<dbReference type="InterPro" id="IPR000873">
    <property type="entry name" value="AMP-dep_synth/lig_dom"/>
</dbReference>
<accession>A0A4S8LX16</accession>
<gene>
    <name evidence="6" type="ORF">K435DRAFT_967177</name>
</gene>
<dbReference type="PANTHER" id="PTHR43439">
    <property type="entry name" value="PHENYLACETATE-COENZYME A LIGASE"/>
    <property type="match status" value="1"/>
</dbReference>
<feature type="transmembrane region" description="Helical" evidence="3">
    <location>
        <begin position="106"/>
        <end position="129"/>
    </location>
</feature>
<dbReference type="InterPro" id="IPR051414">
    <property type="entry name" value="Adenylate-forming_Reductase"/>
</dbReference>
<keyword evidence="2" id="KW-0597">Phosphoprotein</keyword>
<dbReference type="Pfam" id="PF07993">
    <property type="entry name" value="NAD_binding_4"/>
    <property type="match status" value="1"/>
</dbReference>
<evidence type="ECO:0000256" key="3">
    <source>
        <dbReference type="SAM" id="Phobius"/>
    </source>
</evidence>
<dbReference type="SUPFAM" id="SSF56801">
    <property type="entry name" value="Acetyl-CoA synthetase-like"/>
    <property type="match status" value="1"/>
</dbReference>
<reference evidence="6 7" key="1">
    <citation type="journal article" date="2019" name="Nat. Ecol. Evol.">
        <title>Megaphylogeny resolves global patterns of mushroom evolution.</title>
        <authorList>
            <person name="Varga T."/>
            <person name="Krizsan K."/>
            <person name="Foldi C."/>
            <person name="Dima B."/>
            <person name="Sanchez-Garcia M."/>
            <person name="Sanchez-Ramirez S."/>
            <person name="Szollosi G.J."/>
            <person name="Szarkandi J.G."/>
            <person name="Papp V."/>
            <person name="Albert L."/>
            <person name="Andreopoulos W."/>
            <person name="Angelini C."/>
            <person name="Antonin V."/>
            <person name="Barry K.W."/>
            <person name="Bougher N.L."/>
            <person name="Buchanan P."/>
            <person name="Buyck B."/>
            <person name="Bense V."/>
            <person name="Catcheside P."/>
            <person name="Chovatia M."/>
            <person name="Cooper J."/>
            <person name="Damon W."/>
            <person name="Desjardin D."/>
            <person name="Finy P."/>
            <person name="Geml J."/>
            <person name="Haridas S."/>
            <person name="Hughes K."/>
            <person name="Justo A."/>
            <person name="Karasinski D."/>
            <person name="Kautmanova I."/>
            <person name="Kiss B."/>
            <person name="Kocsube S."/>
            <person name="Kotiranta H."/>
            <person name="LaButti K.M."/>
            <person name="Lechner B.E."/>
            <person name="Liimatainen K."/>
            <person name="Lipzen A."/>
            <person name="Lukacs Z."/>
            <person name="Mihaltcheva S."/>
            <person name="Morgado L.N."/>
            <person name="Niskanen T."/>
            <person name="Noordeloos M.E."/>
            <person name="Ohm R.A."/>
            <person name="Ortiz-Santana B."/>
            <person name="Ovrebo C."/>
            <person name="Racz N."/>
            <person name="Riley R."/>
            <person name="Savchenko A."/>
            <person name="Shiryaev A."/>
            <person name="Soop K."/>
            <person name="Spirin V."/>
            <person name="Szebenyi C."/>
            <person name="Tomsovsky M."/>
            <person name="Tulloss R.E."/>
            <person name="Uehling J."/>
            <person name="Grigoriev I.V."/>
            <person name="Vagvolgyi C."/>
            <person name="Papp T."/>
            <person name="Martin F.M."/>
            <person name="Miettinen O."/>
            <person name="Hibbett D.S."/>
            <person name="Nagy L.G."/>
        </authorList>
    </citation>
    <scope>NUCLEOTIDE SEQUENCE [LARGE SCALE GENOMIC DNA]</scope>
    <source>
        <strain evidence="6 7">CBS 962.96</strain>
    </source>
</reference>
<feature type="domain" description="AMP-dependent synthetase/ligase" evidence="4">
    <location>
        <begin position="67"/>
        <end position="434"/>
    </location>
</feature>
<dbReference type="Proteomes" id="UP000297245">
    <property type="component" value="Unassembled WGS sequence"/>
</dbReference>
<dbReference type="EMBL" id="ML179243">
    <property type="protein sequence ID" value="THU93668.1"/>
    <property type="molecule type" value="Genomic_DNA"/>
</dbReference>
<feature type="domain" description="Thioester reductase (TE)" evidence="5">
    <location>
        <begin position="763"/>
        <end position="1000"/>
    </location>
</feature>
<dbReference type="OrthoDB" id="429813at2759"/>
<dbReference type="Pfam" id="PF23562">
    <property type="entry name" value="AMP-binding_C_3"/>
    <property type="match status" value="1"/>
</dbReference>
<evidence type="ECO:0000259" key="5">
    <source>
        <dbReference type="Pfam" id="PF07993"/>
    </source>
</evidence>
<evidence type="ECO:0000259" key="4">
    <source>
        <dbReference type="Pfam" id="PF00501"/>
    </source>
</evidence>
<dbReference type="AlphaFoldDB" id="A0A4S8LX16"/>
<dbReference type="Gene3D" id="3.40.50.720">
    <property type="entry name" value="NAD(P)-binding Rossmann-like Domain"/>
    <property type="match status" value="1"/>
</dbReference>
<dbReference type="InterPro" id="IPR013120">
    <property type="entry name" value="FAR_NAD-bd"/>
</dbReference>
<organism evidence="6 7">
    <name type="scientific">Dendrothele bispora (strain CBS 962.96)</name>
    <dbReference type="NCBI Taxonomy" id="1314807"/>
    <lineage>
        <taxon>Eukaryota</taxon>
        <taxon>Fungi</taxon>
        <taxon>Dikarya</taxon>
        <taxon>Basidiomycota</taxon>
        <taxon>Agaricomycotina</taxon>
        <taxon>Agaricomycetes</taxon>
        <taxon>Agaricomycetidae</taxon>
        <taxon>Agaricales</taxon>
        <taxon>Agaricales incertae sedis</taxon>
        <taxon>Dendrothele</taxon>
    </lineage>
</organism>
<proteinExistence type="predicted"/>
<evidence type="ECO:0000256" key="2">
    <source>
        <dbReference type="ARBA" id="ARBA00022553"/>
    </source>
</evidence>
<keyword evidence="7" id="KW-1185">Reference proteome</keyword>
<sequence length="1132" mass="125174">MAHTTHKRFASLHPRPPLVYTTPQAQQCSGFTVPPLDGSVLNGELIDWHMERSSGYSYAVLLDEGHEEDVYLTYAELGEAIHNLGRRILESIPTGPLDSNGRPKIIALYAALDPLIYTVIILAIIRAGFVPFPLSPRNSQPAIVHLLSITSCNYIIASTGAVPNAADATAMELITQSVLDEMDVNGRSLKVLKPPSVKDIFPRLAPSSLPIPPFVRSEDFRPIPPLSVLIPGALRDKNEWPWMIIHSSGSTKFPKPVYIGQKTGLQQWLTWPWISEMDISGKVQGTLGTPCFHGMGMAMHVGATFSAGAISALWKPRDGPSLSTPEKFLAGLTKSRAQYSVIVPSFLKVWSNEPAAVRVLAGMEVVCYGAGPLSKSVGDKLVEGGVNVQNCYGLTEAGPPFTFLTRRRPGFDWQYGRFAEHVKPRFVPEEEGKYILHLQNCDSHTLPVINVIEDGIQAFNTQDILEEHPTKPGFYRVVGRADDQIIMANGEKTNPGPLELVIQSDPLVNGAFMFGRSRTHAGVAVEPALPINVADPDEVVKFRNAIWPSVERANQLAPQHSRIFKEYILVCDPVNRPLPRTPKGDVQRRPANELYEDNIERIYKAVQEGSFNLDWAKPPQSWDAEGIHTFVEQVIEGTIGAALGRKVDPEMDLFMQGCDSLQAVYIRQAIVTALRQCAPRTECGHSLDFSSKISNNFVYEHPTRRAIEEFLLSIVRDEDIEDTKRERKIAAMRAMVEKYTSDWPVRSTVSIYDYRPAREVVLITGTTGTLGTYLLGSLLEDSRFVRVYALNRGSNLRQRQLDAFHDKGLDVSLLDSAKLKLIEGDTAEPKLGLSENLYDEILNSVTTIIANAWTLNFAMTLSSFESQIKGVRNLVDLALSSPLYSQPQILFSSSVATILGWESDSYIPETSLGPEYALGNGYSESKWVAEQILLNATQTRGLRTCILRIGQLAGSRVNGSWNLTDWVPQIVQSGCALHMLPTFPPKSVVSWLPIDVAAEAFVNAIFQTVYGTRYVNLVHPNPVSWHNLFSEIALSLGNLPLVPYVQWYSALKDVSSKPYAAEKVTAVRILDFFAAGTIDFAANAKREAMGMGMMATDIAKRLCPSLAAASPLSGEDASKWVTYWREHGMFEI</sequence>